<dbReference type="EMBL" id="CVQI01022780">
    <property type="protein sequence ID" value="CRK30426.1"/>
    <property type="molecule type" value="Genomic_DNA"/>
</dbReference>
<evidence type="ECO:0000256" key="1">
    <source>
        <dbReference type="ARBA" id="ARBA00022574"/>
    </source>
</evidence>
<dbReference type="SUPFAM" id="SSF50998">
    <property type="entry name" value="Quinoprotein alcohol dehydrogenase-like"/>
    <property type="match status" value="1"/>
</dbReference>
<keyword evidence="2" id="KW-0677">Repeat</keyword>
<accession>A0A0G4M8H1</accession>
<evidence type="ECO:0000256" key="2">
    <source>
        <dbReference type="ARBA" id="ARBA00022737"/>
    </source>
</evidence>
<reference evidence="6" key="1">
    <citation type="submission" date="2015-05" db="EMBL/GenBank/DDBJ databases">
        <authorList>
            <person name="Fogelqvist Johan"/>
        </authorList>
    </citation>
    <scope>NUCLEOTIDE SEQUENCE [LARGE SCALE GENOMIC DNA]</scope>
</reference>
<dbReference type="InterPro" id="IPR001680">
    <property type="entry name" value="WD40_rpt"/>
</dbReference>
<dbReference type="AlphaFoldDB" id="A0A0G4M8H1"/>
<dbReference type="SUPFAM" id="SSF50978">
    <property type="entry name" value="WD40 repeat-like"/>
    <property type="match status" value="1"/>
</dbReference>
<dbReference type="PANTHER" id="PTHR22847:SF735">
    <property type="entry name" value="AFR153WP"/>
    <property type="match status" value="1"/>
</dbReference>
<dbReference type="InterPro" id="IPR020472">
    <property type="entry name" value="WD40_PAC1"/>
</dbReference>
<dbReference type="InterPro" id="IPR011047">
    <property type="entry name" value="Quinoprotein_ADH-like_sf"/>
</dbReference>
<dbReference type="Gene3D" id="2.130.10.10">
    <property type="entry name" value="YVTN repeat-like/Quinoprotein amine dehydrogenase"/>
    <property type="match status" value="4"/>
</dbReference>
<feature type="region of interest" description="Disordered" evidence="4">
    <location>
        <begin position="1"/>
        <end position="27"/>
    </location>
</feature>
<protein>
    <submittedName>
        <fullName evidence="5">Uncharacterized protein</fullName>
    </submittedName>
</protein>
<gene>
    <name evidence="5" type="ORF">BN1723_014366</name>
</gene>
<feature type="repeat" description="WD" evidence="3">
    <location>
        <begin position="416"/>
        <end position="459"/>
    </location>
</feature>
<dbReference type="InterPro" id="IPR019775">
    <property type="entry name" value="WD40_repeat_CS"/>
</dbReference>
<feature type="repeat" description="WD" evidence="3">
    <location>
        <begin position="112"/>
        <end position="155"/>
    </location>
</feature>
<organism evidence="5 6">
    <name type="scientific">Verticillium longisporum</name>
    <name type="common">Verticillium dahliae var. longisporum</name>
    <dbReference type="NCBI Taxonomy" id="100787"/>
    <lineage>
        <taxon>Eukaryota</taxon>
        <taxon>Fungi</taxon>
        <taxon>Dikarya</taxon>
        <taxon>Ascomycota</taxon>
        <taxon>Pezizomycotina</taxon>
        <taxon>Sordariomycetes</taxon>
        <taxon>Hypocreomycetidae</taxon>
        <taxon>Glomerellales</taxon>
        <taxon>Plectosphaerellaceae</taxon>
        <taxon>Verticillium</taxon>
    </lineage>
</organism>
<feature type="compositionally biased region" description="Basic and acidic residues" evidence="4">
    <location>
        <begin position="792"/>
        <end position="803"/>
    </location>
</feature>
<name>A0A0G4M8H1_VERLO</name>
<evidence type="ECO:0000256" key="4">
    <source>
        <dbReference type="SAM" id="MobiDB-lite"/>
    </source>
</evidence>
<dbReference type="PANTHER" id="PTHR22847">
    <property type="entry name" value="WD40 REPEAT PROTEIN"/>
    <property type="match status" value="1"/>
</dbReference>
<dbReference type="InterPro" id="IPR015943">
    <property type="entry name" value="WD40/YVTN_repeat-like_dom_sf"/>
</dbReference>
<feature type="region of interest" description="Disordered" evidence="4">
    <location>
        <begin position="782"/>
        <end position="806"/>
    </location>
</feature>
<sequence length="820" mass="87454">MESSNQENFFETEEAQAARPKQDNPFGNPIRLPSKVLAVLPDPTNPNALLTAESSGRVARISLTSRKPTTKFAGPAVPVTSLATSGTTLFAGAWDKTIWSWDLRTGAPQRRYAGHADFVKTLAAARLGGRDVLLSGGADKKILVWDVATGRRLHALQDPAAAMMSLQSLAVDPVASSDDELVVVSASSDPVVRRWRVRLDGAEMVAGGEVGGEAAGDAALATGGAISEHETSVYKVLFDLESEEIDLWTASADGTAKCLARGKGFTTEDTFEHGDFVKGLVLTETWVVTGGFSQDIKVWDRTSGSLVYTISAHFDEITDLIRALKQDNPFGNPIRLPSKVLAVLPDPTNPNALLTAESSGRVARISLTSRKPTTKFAGPAVPVTSLATSGTTLFAGAWDKTIWSWDLRTGAPQRRYAGHADFVKTLAAARLGGRDVLLSGGADKKILVWDVATGRRLHALQDPAAAMMSLQSLAVDPVASSDDELVLVSASSDPVVRRWRVRLDGAEMVAGGEVGGEAAGGAALAAGGAISEHETSVYKVLFDQESEEIDLWTASADGTAKCLARGKGFTTEDTFEHGDFVKGLVLTETWVVTGGFSQDIKLVVVSASSDPVVRRWRVRLDGAEMVAGGEVGGEAAGDAALATGGAISEHETSVYKVLFDLESEEIDLWTASADGTAKCLARGKGFTTEDTFEHGDFVKGLVLTETWVVTGGFSQDIKVWDRTSGSLVYTISAHFDEITDLIVLRDPSGKKDTLVSISIDRTIRTWSLDKQGLDETVEEIRKAGEPVEEDEQQAKKDNDKKEGLMTADEEAELAALMDSD</sequence>
<dbReference type="Proteomes" id="UP000045706">
    <property type="component" value="Unassembled WGS sequence"/>
</dbReference>
<dbReference type="Pfam" id="PF00400">
    <property type="entry name" value="WD40"/>
    <property type="match status" value="4"/>
</dbReference>
<evidence type="ECO:0000256" key="3">
    <source>
        <dbReference type="PROSITE-ProRule" id="PRU00221"/>
    </source>
</evidence>
<dbReference type="GO" id="GO:0005634">
    <property type="term" value="C:nucleus"/>
    <property type="evidence" value="ECO:0007669"/>
    <property type="project" value="TreeGrafter"/>
</dbReference>
<dbReference type="PROSITE" id="PS50082">
    <property type="entry name" value="WD_REPEATS_2"/>
    <property type="match status" value="2"/>
</dbReference>
<proteinExistence type="predicted"/>
<evidence type="ECO:0000313" key="5">
    <source>
        <dbReference type="EMBL" id="CRK30426.1"/>
    </source>
</evidence>
<keyword evidence="1 3" id="KW-0853">WD repeat</keyword>
<dbReference type="SMART" id="SM00320">
    <property type="entry name" value="WD40"/>
    <property type="match status" value="10"/>
</dbReference>
<dbReference type="PROSITE" id="PS00678">
    <property type="entry name" value="WD_REPEATS_1"/>
    <property type="match status" value="2"/>
</dbReference>
<dbReference type="PRINTS" id="PR00320">
    <property type="entry name" value="GPROTEINBRPT"/>
</dbReference>
<dbReference type="InterPro" id="IPR036322">
    <property type="entry name" value="WD40_repeat_dom_sf"/>
</dbReference>
<evidence type="ECO:0000313" key="6">
    <source>
        <dbReference type="Proteomes" id="UP000045706"/>
    </source>
</evidence>